<evidence type="ECO:0000256" key="1">
    <source>
        <dbReference type="SAM" id="MobiDB-lite"/>
    </source>
</evidence>
<keyword evidence="3" id="KW-1185">Reference proteome</keyword>
<name>A0A074WLA2_9PEZI</name>
<protein>
    <submittedName>
        <fullName evidence="2">Uncharacterized protein</fullName>
    </submittedName>
</protein>
<evidence type="ECO:0000313" key="3">
    <source>
        <dbReference type="Proteomes" id="UP000027730"/>
    </source>
</evidence>
<feature type="region of interest" description="Disordered" evidence="1">
    <location>
        <begin position="1"/>
        <end position="75"/>
    </location>
</feature>
<sequence length="488" mass="53630">MQTPPRTPASPQEGRSGGPKRRRRNSTSSDADEDGAVFLGRRRRSISPEPVSEEIQPERRPRGQRSPRRYSNVSEDGAVFMGRDISRPNTPQSFRRCTLSINVPASRGHPPPRSPMGRLVYWLERPLNYASWTVAQQQKFWKEVALALTIVVSFLLVTRFSQPDCPPRYTAVSGSDGGAAVSVPTHHHHYSSTSSVQSPTIVPGESVIPSSPAVIPSSPIGPLSPISPNSPAFPGPHVSNPGSIPNPDLTAPRGVLASELWTYNPKTVAYAFSGYIIGNLGNLIHSAFWGQVGSKVVNKGYEAFAAEPDVHGWDTAIASQQNRAGILEALRGVEESADASDSLKRIETLEALQTQLDELKVHQYEIVKNLDLYHRASILASSALDDHTLFGSTKPDALKSLNTLRVSMLETASALLNHIDSADQNTAFVKNLSEGLPWKMQRRSSRWRKLLNGWRSRGVRNAFTRLEHFEVYVNAVRGMVTSDVLALR</sequence>
<dbReference type="OrthoDB" id="3917982at2759"/>
<organism evidence="2 3">
    <name type="scientific">Aureobasidium namibiae CBS 147.97</name>
    <dbReference type="NCBI Taxonomy" id="1043004"/>
    <lineage>
        <taxon>Eukaryota</taxon>
        <taxon>Fungi</taxon>
        <taxon>Dikarya</taxon>
        <taxon>Ascomycota</taxon>
        <taxon>Pezizomycotina</taxon>
        <taxon>Dothideomycetes</taxon>
        <taxon>Dothideomycetidae</taxon>
        <taxon>Dothideales</taxon>
        <taxon>Saccotheciaceae</taxon>
        <taxon>Aureobasidium</taxon>
    </lineage>
</organism>
<dbReference type="EMBL" id="KL584708">
    <property type="protein sequence ID" value="KEQ73898.1"/>
    <property type="molecule type" value="Genomic_DNA"/>
</dbReference>
<gene>
    <name evidence="2" type="ORF">M436DRAFT_63252</name>
</gene>
<accession>A0A074WLA2</accession>
<dbReference type="HOGENOM" id="CLU_578670_0_0_1"/>
<dbReference type="GeneID" id="25413494"/>
<proteinExistence type="predicted"/>
<dbReference type="Proteomes" id="UP000027730">
    <property type="component" value="Unassembled WGS sequence"/>
</dbReference>
<reference evidence="2 3" key="1">
    <citation type="journal article" date="2014" name="BMC Genomics">
        <title>Genome sequencing of four Aureobasidium pullulans varieties: biotechnological potential, stress tolerance, and description of new species.</title>
        <authorList>
            <person name="Gostin Ar C."/>
            <person name="Ohm R.A."/>
            <person name="Kogej T."/>
            <person name="Sonjak S."/>
            <person name="Turk M."/>
            <person name="Zajc J."/>
            <person name="Zalar P."/>
            <person name="Grube M."/>
            <person name="Sun H."/>
            <person name="Han J."/>
            <person name="Sharma A."/>
            <person name="Chiniquy J."/>
            <person name="Ngan C.Y."/>
            <person name="Lipzen A."/>
            <person name="Barry K."/>
            <person name="Grigoriev I.V."/>
            <person name="Gunde-Cimerman N."/>
        </authorList>
    </citation>
    <scope>NUCLEOTIDE SEQUENCE [LARGE SCALE GENOMIC DNA]</scope>
    <source>
        <strain evidence="2 3">CBS 147.97</strain>
    </source>
</reference>
<dbReference type="RefSeq" id="XP_013428126.1">
    <property type="nucleotide sequence ID" value="XM_013572672.1"/>
</dbReference>
<evidence type="ECO:0000313" key="2">
    <source>
        <dbReference type="EMBL" id="KEQ73898.1"/>
    </source>
</evidence>
<dbReference type="AlphaFoldDB" id="A0A074WLA2"/>
<feature type="region of interest" description="Disordered" evidence="1">
    <location>
        <begin position="226"/>
        <end position="246"/>
    </location>
</feature>